<dbReference type="PANTHER" id="PTHR38600">
    <property type="entry name" value="TRANSCRIPTIONAL REGULATORY PROTEIN"/>
    <property type="match status" value="1"/>
</dbReference>
<reference evidence="2 5" key="2">
    <citation type="submission" date="2018-11" db="EMBL/GenBank/DDBJ databases">
        <title>Genome sequencing and analysis.</title>
        <authorList>
            <person name="Huang Y.-T."/>
        </authorList>
    </citation>
    <scope>NUCLEOTIDE SEQUENCE [LARGE SCALE GENOMIC DNA]</scope>
    <source>
        <strain evidence="2 5">SHIN</strain>
    </source>
</reference>
<dbReference type="PANTHER" id="PTHR38600:SF2">
    <property type="entry name" value="SLL0088 PROTEIN"/>
    <property type="match status" value="1"/>
</dbReference>
<dbReference type="InterPro" id="IPR001845">
    <property type="entry name" value="HTH_ArsR_DNA-bd_dom"/>
</dbReference>
<comment type="caution">
    <text evidence="2">The sequence shown here is derived from an EMBL/GenBank/DDBJ whole genome shotgun (WGS) entry which is preliminary data.</text>
</comment>
<dbReference type="Proteomes" id="UP000216188">
    <property type="component" value="Unassembled WGS sequence"/>
</dbReference>
<dbReference type="EMBL" id="PKQI01000002">
    <property type="protein sequence ID" value="NNV20626.1"/>
    <property type="molecule type" value="Genomic_DNA"/>
</dbReference>
<dbReference type="InterPro" id="IPR036390">
    <property type="entry name" value="WH_DNA-bd_sf"/>
</dbReference>
<dbReference type="GO" id="GO:0003700">
    <property type="term" value="F:DNA-binding transcription factor activity"/>
    <property type="evidence" value="ECO:0007669"/>
    <property type="project" value="InterPro"/>
</dbReference>
<organism evidence="2 5">
    <name type="scientific">Brucella pseudogrignonensis</name>
    <dbReference type="NCBI Taxonomy" id="419475"/>
    <lineage>
        <taxon>Bacteria</taxon>
        <taxon>Pseudomonadati</taxon>
        <taxon>Pseudomonadota</taxon>
        <taxon>Alphaproteobacteria</taxon>
        <taxon>Hyphomicrobiales</taxon>
        <taxon>Brucellaceae</taxon>
        <taxon>Brucella/Ochrobactrum group</taxon>
        <taxon>Brucella</taxon>
    </lineage>
</organism>
<protein>
    <submittedName>
        <fullName evidence="3">Helix-turn-helix domain protein</fullName>
    </submittedName>
    <submittedName>
        <fullName evidence="2">Transcriptional regulator</fullName>
    </submittedName>
</protein>
<evidence type="ECO:0000313" key="4">
    <source>
        <dbReference type="Proteomes" id="UP000216188"/>
    </source>
</evidence>
<evidence type="ECO:0000259" key="1">
    <source>
        <dbReference type="PROSITE" id="PS50987"/>
    </source>
</evidence>
<dbReference type="InterPro" id="IPR011991">
    <property type="entry name" value="ArsR-like_HTH"/>
</dbReference>
<dbReference type="PRINTS" id="PR00778">
    <property type="entry name" value="HTHARSR"/>
</dbReference>
<dbReference type="PROSITE" id="PS50987">
    <property type="entry name" value="HTH_ARSR_2"/>
    <property type="match status" value="1"/>
</dbReference>
<evidence type="ECO:0000313" key="2">
    <source>
        <dbReference type="EMBL" id="NNV20626.1"/>
    </source>
</evidence>
<sequence>MTEASLTQSANMSAIFAALADPTRLALIETLSDGESRSIVTLSQNGSISRQGMTKHLSVLEQAGLVERDKVGRESRFRLCPTPLVDARAYLSTVSAQWDDALQRLRRFVED</sequence>
<evidence type="ECO:0000313" key="3">
    <source>
        <dbReference type="EMBL" id="OYR25745.1"/>
    </source>
</evidence>
<dbReference type="Proteomes" id="UP000526233">
    <property type="component" value="Unassembled WGS sequence"/>
</dbReference>
<name>A0A1A9FIR1_9HYPH</name>
<dbReference type="Gene3D" id="1.10.10.10">
    <property type="entry name" value="Winged helix-like DNA-binding domain superfamily/Winged helix DNA-binding domain"/>
    <property type="match status" value="1"/>
</dbReference>
<keyword evidence="4" id="KW-1185">Reference proteome</keyword>
<accession>A0A1A9FIR1</accession>
<dbReference type="SMART" id="SM00418">
    <property type="entry name" value="HTH_ARSR"/>
    <property type="match status" value="1"/>
</dbReference>
<dbReference type="Pfam" id="PF12840">
    <property type="entry name" value="HTH_20"/>
    <property type="match status" value="1"/>
</dbReference>
<dbReference type="OrthoDB" id="9815653at2"/>
<dbReference type="RefSeq" id="WP_007874409.1">
    <property type="nucleotide sequence ID" value="NZ_CAXURC020000001.1"/>
</dbReference>
<dbReference type="EMBL" id="NNRM01000021">
    <property type="protein sequence ID" value="OYR25745.1"/>
    <property type="molecule type" value="Genomic_DNA"/>
</dbReference>
<dbReference type="GeneID" id="93109122"/>
<evidence type="ECO:0000313" key="5">
    <source>
        <dbReference type="Proteomes" id="UP000526233"/>
    </source>
</evidence>
<reference evidence="3 4" key="1">
    <citation type="submission" date="2017-07" db="EMBL/GenBank/DDBJ databases">
        <title>Phylogenetic study on the rhizospheric bacterium Ochrobactrum sp. A44.</title>
        <authorList>
            <person name="Krzyzanowska D.M."/>
            <person name="Ossowicki A."/>
            <person name="Rajewska M."/>
            <person name="Maciag T."/>
            <person name="Kaczynski Z."/>
            <person name="Czerwicka M."/>
            <person name="Jafra S."/>
        </authorList>
    </citation>
    <scope>NUCLEOTIDE SEQUENCE [LARGE SCALE GENOMIC DNA]</scope>
    <source>
        <strain evidence="3 4">CCUG 30717</strain>
    </source>
</reference>
<dbReference type="NCBIfam" id="NF033788">
    <property type="entry name" value="HTH_metalloreg"/>
    <property type="match status" value="1"/>
</dbReference>
<proteinExistence type="predicted"/>
<dbReference type="KEGG" id="ops:A8A54_03220"/>
<dbReference type="AlphaFoldDB" id="A0A1A9FIR1"/>
<dbReference type="STRING" id="419475.A8A54_03220"/>
<gene>
    <name evidence="3" type="ORF">CEV34_2593</name>
    <name evidence="2" type="ORF">EHE22_09330</name>
</gene>
<dbReference type="SUPFAM" id="SSF46785">
    <property type="entry name" value="Winged helix' DNA-binding domain"/>
    <property type="match status" value="1"/>
</dbReference>
<dbReference type="InterPro" id="IPR036388">
    <property type="entry name" value="WH-like_DNA-bd_sf"/>
</dbReference>
<dbReference type="CDD" id="cd00090">
    <property type="entry name" value="HTH_ARSR"/>
    <property type="match status" value="1"/>
</dbReference>
<feature type="domain" description="HTH arsR-type" evidence="1">
    <location>
        <begin position="4"/>
        <end position="99"/>
    </location>
</feature>